<evidence type="ECO:0000256" key="3">
    <source>
        <dbReference type="ARBA" id="ARBA00022552"/>
    </source>
</evidence>
<dbReference type="GO" id="GO:0003723">
    <property type="term" value="F:RNA binding"/>
    <property type="evidence" value="ECO:0007669"/>
    <property type="project" value="InterPro"/>
</dbReference>
<keyword evidence="5" id="KW-0677">Repeat</keyword>
<keyword evidence="4 8" id="KW-0853">WD repeat</keyword>
<dbReference type="InParanoid" id="A0A2N3N720"/>
<feature type="compositionally biased region" description="Basic and acidic residues" evidence="9">
    <location>
        <begin position="1"/>
        <end position="28"/>
    </location>
</feature>
<dbReference type="STRING" id="41688.A0A2N3N720"/>
<evidence type="ECO:0000313" key="11">
    <source>
        <dbReference type="Proteomes" id="UP000233524"/>
    </source>
</evidence>
<evidence type="ECO:0000256" key="1">
    <source>
        <dbReference type="ARBA" id="ARBA00004604"/>
    </source>
</evidence>
<evidence type="ECO:0000256" key="5">
    <source>
        <dbReference type="ARBA" id="ARBA00022737"/>
    </source>
</evidence>
<dbReference type="GO" id="GO:0045943">
    <property type="term" value="P:positive regulation of transcription by RNA polymerase I"/>
    <property type="evidence" value="ECO:0007669"/>
    <property type="project" value="InterPro"/>
</dbReference>
<dbReference type="PANTHER" id="PTHR44215">
    <property type="entry name" value="WD REPEAT-CONTAINING PROTEIN 75"/>
    <property type="match status" value="1"/>
</dbReference>
<dbReference type="PANTHER" id="PTHR44215:SF1">
    <property type="entry name" value="WD REPEAT-CONTAINING PROTEIN 75"/>
    <property type="match status" value="1"/>
</dbReference>
<feature type="region of interest" description="Disordered" evidence="9">
    <location>
        <begin position="1"/>
        <end position="77"/>
    </location>
</feature>
<comment type="caution">
    <text evidence="10">The sequence shown here is derived from an EMBL/GenBank/DDBJ whole genome shotgun (WGS) entry which is preliminary data.</text>
</comment>
<evidence type="ECO:0000256" key="4">
    <source>
        <dbReference type="ARBA" id="ARBA00022574"/>
    </source>
</evidence>
<dbReference type="VEuPathDB" id="FungiDB:jhhlp_005177"/>
<proteinExistence type="predicted"/>
<accession>A0A2N3N720</accession>
<dbReference type="PROSITE" id="PS50294">
    <property type="entry name" value="WD_REPEATS_REGION"/>
    <property type="match status" value="1"/>
</dbReference>
<feature type="region of interest" description="Disordered" evidence="9">
    <location>
        <begin position="914"/>
        <end position="935"/>
    </location>
</feature>
<dbReference type="SUPFAM" id="SSF50998">
    <property type="entry name" value="Quinoprotein alcohol dehydrogenase-like"/>
    <property type="match status" value="1"/>
</dbReference>
<dbReference type="OrthoDB" id="4096at2759"/>
<dbReference type="GO" id="GO:2000234">
    <property type="term" value="P:positive regulation of rRNA processing"/>
    <property type="evidence" value="ECO:0007669"/>
    <property type="project" value="TreeGrafter"/>
</dbReference>
<gene>
    <name evidence="10" type="ORF">jhhlp_005177</name>
</gene>
<name>A0A2N3N720_9PEZI</name>
<evidence type="ECO:0000313" key="10">
    <source>
        <dbReference type="EMBL" id="PKS08235.1"/>
    </source>
</evidence>
<evidence type="ECO:0000256" key="9">
    <source>
        <dbReference type="SAM" id="MobiDB-lite"/>
    </source>
</evidence>
<keyword evidence="7" id="KW-0539">Nucleus</keyword>
<dbReference type="FunCoup" id="A0A2N3N720">
    <property type="interactions" value="360"/>
</dbReference>
<sequence>MTATPDSKRRDTRPTKRKRDPAESERQTKARQKRMKNQNNETIGLLSSPKTPRTPKTPRGTEEPVENGATPSQGLVHRPTTASQFLKVEDLLGAGWAVSKPLGGRIEDIDPILSEDERYLILAYTTSIQVYTTADSLLIRRIPIDPPNSDSFAIVAVRLSSQNGSHVWVACSDGRLWLIDWTTGSVLREPVVTKSHTAVDMVLLSLKLGKNNRELPVVSEHTKDGRNTLVVYNYQSTDESKTSNVLAALSHSGQQIHSLVSVNESRAIFAASKSTLIVGVASGKFSSFSDISYTFYNFETNDIITSLDARVSTMPLYQGRRAMAEKAKSTRNPNTPIIDVIVGGARGPIYFYNDLIAKLEALDNEDLGSDALLARKYHWHRRAVHTLKWSRDGNYMISGGSEHTLVIWQMDTGKMNFLPHLAGVVENLVVSETGSSYLVHLDDNSVMVLSTAELEPTVYVSGIQSATRNPRAPKDQWVHRAWTPGDVPSWIPAALHPEIPDRLYLCVGGGNQATLTGETVSAPFLQTVDLESFRSISKQAIARTHPSDANFTSQGEAVTDPRVTHLAFSHDGRWLATIDEWRPFQKDGLILSEDQERTLTRDKREIHLKFWEAGQGSEHADTFGLVSRINSPHVTSSPEEIFGLAADPTSSRFATVGNDGLARIWRPKVRQQDGITVTKDNGDTLHTWSCIQTVPLGNQLAVESVGAAPVEKNQGCIAFSEDGSTLFVAYGSAEDGNVYVIDARSGDVKAVLDGLWHGTLRSLHVLSPYIVILSDTLQVYDVVADDLCYGMPLSVTCTDSGAEGAIHLGVDFKTRHFALTVPVATGTEICVFSPDTPVPVLLKKISGRVVSLVTSLHSSGFIVLDDQAQLRTIAEGSDADALAVAKPLEEMRLDNVEAEPNGDANPLALSEMFGDLSDDEGEDEDNGNRMDLDSDDEAAHPAVVNQPRLAAIFDAAPAFAMPAIEDVFYQVAGLLATKKTEATSA</sequence>
<reference evidence="10 11" key="1">
    <citation type="journal article" date="2017" name="G3 (Bethesda)">
        <title>First Draft Genome Sequence of the Pathogenic Fungus Lomentospora prolificans (Formerly Scedosporium prolificans).</title>
        <authorList>
            <person name="Luo R."/>
            <person name="Zimin A."/>
            <person name="Workman R."/>
            <person name="Fan Y."/>
            <person name="Pertea G."/>
            <person name="Grossman N."/>
            <person name="Wear M.P."/>
            <person name="Jia B."/>
            <person name="Miller H."/>
            <person name="Casadevall A."/>
            <person name="Timp W."/>
            <person name="Zhang S.X."/>
            <person name="Salzberg S.L."/>
        </authorList>
    </citation>
    <scope>NUCLEOTIDE SEQUENCE [LARGE SCALE GENOMIC DNA]</scope>
    <source>
        <strain evidence="10 11">JHH-5317</strain>
    </source>
</reference>
<evidence type="ECO:0000256" key="7">
    <source>
        <dbReference type="ARBA" id="ARBA00023242"/>
    </source>
</evidence>
<dbReference type="InterPro" id="IPR011047">
    <property type="entry name" value="Quinoprotein_ADH-like_sf"/>
</dbReference>
<dbReference type="SMART" id="SM00320">
    <property type="entry name" value="WD40"/>
    <property type="match status" value="4"/>
</dbReference>
<keyword evidence="2" id="KW-0690">Ribosome biogenesis</keyword>
<dbReference type="Gene3D" id="2.130.10.10">
    <property type="entry name" value="YVTN repeat-like/Quinoprotein amine dehydrogenase"/>
    <property type="match status" value="3"/>
</dbReference>
<dbReference type="InterPro" id="IPR001680">
    <property type="entry name" value="WD40_rpt"/>
</dbReference>
<evidence type="ECO:0000256" key="8">
    <source>
        <dbReference type="PROSITE-ProRule" id="PRU00221"/>
    </source>
</evidence>
<dbReference type="GO" id="GO:0006364">
    <property type="term" value="P:rRNA processing"/>
    <property type="evidence" value="ECO:0007669"/>
    <property type="project" value="UniProtKB-KW"/>
</dbReference>
<dbReference type="InterPro" id="IPR053826">
    <property type="entry name" value="WDR75"/>
</dbReference>
<dbReference type="AlphaFoldDB" id="A0A2N3N720"/>
<evidence type="ECO:0000256" key="2">
    <source>
        <dbReference type="ARBA" id="ARBA00022517"/>
    </source>
</evidence>
<keyword evidence="11" id="KW-1185">Reference proteome</keyword>
<dbReference type="Pfam" id="PF00400">
    <property type="entry name" value="WD40"/>
    <property type="match status" value="1"/>
</dbReference>
<organism evidence="10 11">
    <name type="scientific">Lomentospora prolificans</name>
    <dbReference type="NCBI Taxonomy" id="41688"/>
    <lineage>
        <taxon>Eukaryota</taxon>
        <taxon>Fungi</taxon>
        <taxon>Dikarya</taxon>
        <taxon>Ascomycota</taxon>
        <taxon>Pezizomycotina</taxon>
        <taxon>Sordariomycetes</taxon>
        <taxon>Hypocreomycetidae</taxon>
        <taxon>Microascales</taxon>
        <taxon>Microascaceae</taxon>
        <taxon>Lomentospora</taxon>
    </lineage>
</organism>
<feature type="repeat" description="WD" evidence="8">
    <location>
        <begin position="377"/>
        <end position="418"/>
    </location>
</feature>
<dbReference type="Proteomes" id="UP000233524">
    <property type="component" value="Unassembled WGS sequence"/>
</dbReference>
<protein>
    <submittedName>
        <fullName evidence="10">Uncharacterized protein</fullName>
    </submittedName>
</protein>
<feature type="compositionally biased region" description="Acidic residues" evidence="9">
    <location>
        <begin position="916"/>
        <end position="925"/>
    </location>
</feature>
<dbReference type="EMBL" id="NLAX01000697">
    <property type="protein sequence ID" value="PKS08235.1"/>
    <property type="molecule type" value="Genomic_DNA"/>
</dbReference>
<dbReference type="GO" id="GO:0032040">
    <property type="term" value="C:small-subunit processome"/>
    <property type="evidence" value="ECO:0007669"/>
    <property type="project" value="InterPro"/>
</dbReference>
<evidence type="ECO:0000256" key="6">
    <source>
        <dbReference type="ARBA" id="ARBA00023163"/>
    </source>
</evidence>
<keyword evidence="3" id="KW-0698">rRNA processing</keyword>
<keyword evidence="6" id="KW-0804">Transcription</keyword>
<dbReference type="InterPro" id="IPR015943">
    <property type="entry name" value="WD40/YVTN_repeat-like_dom_sf"/>
</dbReference>
<comment type="subcellular location">
    <subcellularLocation>
        <location evidence="1">Nucleus</location>
        <location evidence="1">Nucleolus</location>
    </subcellularLocation>
</comment>
<dbReference type="CDD" id="cd23952">
    <property type="entry name" value="Utp17_CTD"/>
    <property type="match status" value="1"/>
</dbReference>
<dbReference type="PROSITE" id="PS50082">
    <property type="entry name" value="WD_REPEATS_2"/>
    <property type="match status" value="1"/>
</dbReference>